<evidence type="ECO:0000256" key="1">
    <source>
        <dbReference type="SAM" id="Phobius"/>
    </source>
</evidence>
<accession>A0ABP8E3Y4</accession>
<dbReference type="InterPro" id="IPR005135">
    <property type="entry name" value="Endo/exonuclease/phosphatase"/>
</dbReference>
<reference evidence="4" key="1">
    <citation type="journal article" date="2019" name="Int. J. Syst. Evol. Microbiol.">
        <title>The Global Catalogue of Microorganisms (GCM) 10K type strain sequencing project: providing services to taxonomists for standard genome sequencing and annotation.</title>
        <authorList>
            <consortium name="The Broad Institute Genomics Platform"/>
            <consortium name="The Broad Institute Genome Sequencing Center for Infectious Disease"/>
            <person name="Wu L."/>
            <person name="Ma J."/>
        </authorList>
    </citation>
    <scope>NUCLEOTIDE SEQUENCE [LARGE SCALE GENOMIC DNA]</scope>
    <source>
        <strain evidence="4">JCM 17442</strain>
    </source>
</reference>
<dbReference type="SUPFAM" id="SSF56219">
    <property type="entry name" value="DNase I-like"/>
    <property type="match status" value="1"/>
</dbReference>
<organism evidence="3 4">
    <name type="scientific">Frondihabitans peucedani</name>
    <dbReference type="NCBI Taxonomy" id="598626"/>
    <lineage>
        <taxon>Bacteria</taxon>
        <taxon>Bacillati</taxon>
        <taxon>Actinomycetota</taxon>
        <taxon>Actinomycetes</taxon>
        <taxon>Micrococcales</taxon>
        <taxon>Microbacteriaceae</taxon>
        <taxon>Frondihabitans</taxon>
    </lineage>
</organism>
<evidence type="ECO:0000313" key="4">
    <source>
        <dbReference type="Proteomes" id="UP001501594"/>
    </source>
</evidence>
<evidence type="ECO:0000313" key="3">
    <source>
        <dbReference type="EMBL" id="GAA4266961.1"/>
    </source>
</evidence>
<sequence length="339" mass="35450">MLRRFVSFVLLLAIAAALFVVCFPQVVGLQRSYGFSQLLAFRGVLVVVAVVAAVVILLLALVIRPVRGFFGGLGVLLLVFAAVSAGVVVERGTGSTSFDAKKSGDITVVAWNTEGGAPGSATIAQLALAQHANIVSLPETQRKTGDEVAAIMKRSGVTMSVLTLAYDQRDTALSTTLLISANLGEYETSADKTTTPWLPTLVARPSDGDGPVIVAVHPASPVKSHMADWRAGLKYLSKLCSGESMIMAGDFNSTLDHQSGLGATPSSSLGKCRDAAKVTSNAGVGTWPTNVPELLATPIDHVMNTSDYTVTGFKVITNQDSAGSDHRPIVAQLTPRASD</sequence>
<gene>
    <name evidence="3" type="ORF">GCM10022256_25730</name>
</gene>
<keyword evidence="1" id="KW-0472">Membrane</keyword>
<dbReference type="RefSeq" id="WP_344796805.1">
    <property type="nucleotide sequence ID" value="NZ_BAABAU010000003.1"/>
</dbReference>
<feature type="transmembrane region" description="Helical" evidence="1">
    <location>
        <begin position="40"/>
        <end position="62"/>
    </location>
</feature>
<keyword evidence="4" id="KW-1185">Reference proteome</keyword>
<feature type="domain" description="Endonuclease/exonuclease/phosphatase" evidence="2">
    <location>
        <begin position="110"/>
        <end position="326"/>
    </location>
</feature>
<protein>
    <recommendedName>
        <fullName evidence="2">Endonuclease/exonuclease/phosphatase domain-containing protein</fullName>
    </recommendedName>
</protein>
<proteinExistence type="predicted"/>
<comment type="caution">
    <text evidence="3">The sequence shown here is derived from an EMBL/GenBank/DDBJ whole genome shotgun (WGS) entry which is preliminary data.</text>
</comment>
<dbReference type="EMBL" id="BAABAU010000003">
    <property type="protein sequence ID" value="GAA4266961.1"/>
    <property type="molecule type" value="Genomic_DNA"/>
</dbReference>
<keyword evidence="1" id="KW-0812">Transmembrane</keyword>
<dbReference type="InterPro" id="IPR036691">
    <property type="entry name" value="Endo/exonu/phosph_ase_sf"/>
</dbReference>
<feature type="transmembrane region" description="Helical" evidence="1">
    <location>
        <begin position="69"/>
        <end position="89"/>
    </location>
</feature>
<keyword evidence="1" id="KW-1133">Transmembrane helix</keyword>
<dbReference type="Pfam" id="PF03372">
    <property type="entry name" value="Exo_endo_phos"/>
    <property type="match status" value="1"/>
</dbReference>
<dbReference type="Proteomes" id="UP001501594">
    <property type="component" value="Unassembled WGS sequence"/>
</dbReference>
<name>A0ABP8E3Y4_9MICO</name>
<dbReference type="Gene3D" id="3.60.10.10">
    <property type="entry name" value="Endonuclease/exonuclease/phosphatase"/>
    <property type="match status" value="1"/>
</dbReference>
<evidence type="ECO:0000259" key="2">
    <source>
        <dbReference type="Pfam" id="PF03372"/>
    </source>
</evidence>